<dbReference type="SMART" id="SM00320">
    <property type="entry name" value="WD40"/>
    <property type="match status" value="3"/>
</dbReference>
<dbReference type="InterPro" id="IPR001680">
    <property type="entry name" value="WD40_rpt"/>
</dbReference>
<reference evidence="2 3" key="1">
    <citation type="submission" date="2015-12" db="EMBL/GenBank/DDBJ databases">
        <authorList>
            <person name="Shamseldin A."/>
            <person name="Moawad H."/>
            <person name="Abd El-Rahim W.M."/>
            <person name="Sadowsky M.J."/>
        </authorList>
    </citation>
    <scope>NUCLEOTIDE SEQUENCE [LARGE SCALE GENOMIC DNA]</scope>
    <source>
        <strain evidence="2 3">D7</strain>
    </source>
</reference>
<dbReference type="SUPFAM" id="SSF50998">
    <property type="entry name" value="Quinoprotein alcohol dehydrogenase-like"/>
    <property type="match status" value="1"/>
</dbReference>
<dbReference type="InterPro" id="IPR011047">
    <property type="entry name" value="Quinoprotein_ADH-like_sf"/>
</dbReference>
<dbReference type="EMBL" id="CP014323">
    <property type="protein sequence ID" value="AMJ97458.1"/>
    <property type="molecule type" value="Genomic_DNA"/>
</dbReference>
<dbReference type="AlphaFoldDB" id="A0A126PYZ8"/>
<proteinExistence type="predicted"/>
<evidence type="ECO:0000313" key="2">
    <source>
        <dbReference type="EMBL" id="AMJ97458.1"/>
    </source>
</evidence>
<evidence type="ECO:0000313" key="3">
    <source>
        <dbReference type="Proteomes" id="UP000063991"/>
    </source>
</evidence>
<protein>
    <recommendedName>
        <fullName evidence="4">WD-40 repeat-containing protein</fullName>
    </recommendedName>
</protein>
<dbReference type="InterPro" id="IPR015943">
    <property type="entry name" value="WD40/YVTN_repeat-like_dom_sf"/>
</dbReference>
<dbReference type="Gene3D" id="2.130.10.10">
    <property type="entry name" value="YVTN repeat-like/Quinoprotein amine dehydrogenase"/>
    <property type="match status" value="2"/>
</dbReference>
<accession>A0A126PYZ8</accession>
<name>A0A126PYZ8_ALTMA</name>
<dbReference type="RefSeq" id="WP_061094366.1">
    <property type="nucleotide sequence ID" value="NZ_CP014323.1"/>
</dbReference>
<dbReference type="PROSITE" id="PS51257">
    <property type="entry name" value="PROKAR_LIPOPROTEIN"/>
    <property type="match status" value="1"/>
</dbReference>
<dbReference type="Proteomes" id="UP000063991">
    <property type="component" value="Chromosome"/>
</dbReference>
<organism evidence="2 3">
    <name type="scientific">Alteromonas macleodii</name>
    <name type="common">Pseudoalteromonas macleodii</name>
    <dbReference type="NCBI Taxonomy" id="28108"/>
    <lineage>
        <taxon>Bacteria</taxon>
        <taxon>Pseudomonadati</taxon>
        <taxon>Pseudomonadota</taxon>
        <taxon>Gammaproteobacteria</taxon>
        <taxon>Alteromonadales</taxon>
        <taxon>Alteromonadaceae</taxon>
        <taxon>Alteromonas/Salinimonas group</taxon>
        <taxon>Alteromonas</taxon>
    </lineage>
</organism>
<evidence type="ECO:0000256" key="1">
    <source>
        <dbReference type="SAM" id="Phobius"/>
    </source>
</evidence>
<evidence type="ECO:0008006" key="4">
    <source>
        <dbReference type="Google" id="ProtNLM"/>
    </source>
</evidence>
<sequence>MSERKTYGRFLSPLASPLFYLLVTVLLALFGCTEETRVLPVHEFRFTQEPVRKAALSEDARLAAFIFDDSSVSVWDVDEKRERYKWHSDVLDEESLHLITFSKDKAWLALTGYWSTTLINLHSGDVVGSWHFSGKDPGATASSTSLSHHGDSALVGMTDGTVLLLNFDNGTALQYQHNTMKVLHVGYFSNDYAFSGGIDKRWFLWDLDKNDVLLERQYRSRVTASVLDNRAQRAFISDALNSHEIIDLATHEVMSELQFMERFRFFRKGLFLENGDYLMTTSPKSVVTLWHAISGEEIASWEIKRYSSEATTHAITLNEDGDVVTLSSDGVLQSWDYRALVTSL</sequence>
<feature type="transmembrane region" description="Helical" evidence="1">
    <location>
        <begin position="12"/>
        <end position="31"/>
    </location>
</feature>
<keyword evidence="1" id="KW-0812">Transmembrane</keyword>
<dbReference type="OrthoDB" id="6282600at2"/>
<gene>
    <name evidence="2" type="ORF">AVL55_04380</name>
</gene>
<keyword evidence="1" id="KW-0472">Membrane</keyword>
<keyword evidence="1" id="KW-1133">Transmembrane helix</keyword>